<organism evidence="1 2">
    <name type="scientific">Paenibacillus puldeungensis</name>
    <dbReference type="NCBI Taxonomy" id="696536"/>
    <lineage>
        <taxon>Bacteria</taxon>
        <taxon>Bacillati</taxon>
        <taxon>Bacillota</taxon>
        <taxon>Bacilli</taxon>
        <taxon>Bacillales</taxon>
        <taxon>Paenibacillaceae</taxon>
        <taxon>Paenibacillus</taxon>
    </lineage>
</organism>
<dbReference type="InterPro" id="IPR010064">
    <property type="entry name" value="HK97-gp10_tail"/>
</dbReference>
<dbReference type="RefSeq" id="WP_379319308.1">
    <property type="nucleotide sequence ID" value="NZ_JBHTLM010000006.1"/>
</dbReference>
<name>A0ABW3RX41_9BACL</name>
<proteinExistence type="predicted"/>
<sequence length="147" mass="15891">MARDKIEGLKELERAMNKLGKVPQSVATKSARAGASIALKAARSEAPVDTGALKGGIILKGERKVKPGKKVYDVMMDPKKNDVFVKTSKDGKRSYYPASQEYGFMTADGGYVPGYHFLRKSITENARAIESKIVEVAGKAIDKALEG</sequence>
<evidence type="ECO:0000313" key="1">
    <source>
        <dbReference type="EMBL" id="MFD1176867.1"/>
    </source>
</evidence>
<gene>
    <name evidence="1" type="ORF">ACFQ3W_11225</name>
</gene>
<dbReference type="Pfam" id="PF04883">
    <property type="entry name" value="HK97-gp10_like"/>
    <property type="match status" value="1"/>
</dbReference>
<keyword evidence="2" id="KW-1185">Reference proteome</keyword>
<protein>
    <submittedName>
        <fullName evidence="1">HK97-gp10 family putative phage morphogenesis protein</fullName>
    </submittedName>
</protein>
<evidence type="ECO:0000313" key="2">
    <source>
        <dbReference type="Proteomes" id="UP001597262"/>
    </source>
</evidence>
<reference evidence="2" key="1">
    <citation type="journal article" date="2019" name="Int. J. Syst. Evol. Microbiol.">
        <title>The Global Catalogue of Microorganisms (GCM) 10K type strain sequencing project: providing services to taxonomists for standard genome sequencing and annotation.</title>
        <authorList>
            <consortium name="The Broad Institute Genomics Platform"/>
            <consortium name="The Broad Institute Genome Sequencing Center for Infectious Disease"/>
            <person name="Wu L."/>
            <person name="Ma J."/>
        </authorList>
    </citation>
    <scope>NUCLEOTIDE SEQUENCE [LARGE SCALE GENOMIC DNA]</scope>
    <source>
        <strain evidence="2">CCUG 59189</strain>
    </source>
</reference>
<dbReference type="EMBL" id="JBHTLM010000006">
    <property type="protein sequence ID" value="MFD1176867.1"/>
    <property type="molecule type" value="Genomic_DNA"/>
</dbReference>
<dbReference type="NCBIfam" id="TIGR01725">
    <property type="entry name" value="phge_HK97_gp10"/>
    <property type="match status" value="1"/>
</dbReference>
<accession>A0ABW3RX41</accession>
<comment type="caution">
    <text evidence="1">The sequence shown here is derived from an EMBL/GenBank/DDBJ whole genome shotgun (WGS) entry which is preliminary data.</text>
</comment>
<dbReference type="Proteomes" id="UP001597262">
    <property type="component" value="Unassembled WGS sequence"/>
</dbReference>